<dbReference type="GO" id="GO:0006355">
    <property type="term" value="P:regulation of DNA-templated transcription"/>
    <property type="evidence" value="ECO:0007669"/>
    <property type="project" value="UniProtKB-UniRule"/>
</dbReference>
<dbReference type="InterPro" id="IPR011545">
    <property type="entry name" value="DEAD/DEAH_box_helicase_dom"/>
</dbReference>
<dbReference type="Gene3D" id="3.90.1150.50">
    <property type="entry name" value="Transcription-repair-coupling factor, D7 domain"/>
    <property type="match status" value="1"/>
</dbReference>
<dbReference type="SUPFAM" id="SSF141259">
    <property type="entry name" value="CarD-like"/>
    <property type="match status" value="1"/>
</dbReference>
<dbReference type="InterPro" id="IPR014001">
    <property type="entry name" value="Helicase_ATP-bd"/>
</dbReference>
<dbReference type="EC" id="3.6.4.-" evidence="9"/>
<evidence type="ECO:0000256" key="4">
    <source>
        <dbReference type="ARBA" id="ARBA00022801"/>
    </source>
</evidence>
<dbReference type="Proteomes" id="UP000298213">
    <property type="component" value="Unassembled WGS sequence"/>
</dbReference>
<dbReference type="Pfam" id="PF17757">
    <property type="entry name" value="UvrB_inter"/>
    <property type="match status" value="1"/>
</dbReference>
<dbReference type="SUPFAM" id="SSF143517">
    <property type="entry name" value="TRCF domain-like"/>
    <property type="match status" value="1"/>
</dbReference>
<organism evidence="12 13">
    <name type="scientific">Sphingomonas parva</name>
    <dbReference type="NCBI Taxonomy" id="2555898"/>
    <lineage>
        <taxon>Bacteria</taxon>
        <taxon>Pseudomonadati</taxon>
        <taxon>Pseudomonadota</taxon>
        <taxon>Alphaproteobacteria</taxon>
        <taxon>Sphingomonadales</taxon>
        <taxon>Sphingomonadaceae</taxon>
        <taxon>Sphingomonas</taxon>
    </lineage>
</organism>
<dbReference type="Gene3D" id="3.30.2060.10">
    <property type="entry name" value="Penicillin-binding protein 1b domain"/>
    <property type="match status" value="1"/>
</dbReference>
<dbReference type="InterPro" id="IPR004576">
    <property type="entry name" value="Mfd"/>
</dbReference>
<dbReference type="InterPro" id="IPR047112">
    <property type="entry name" value="RecG/Mfd"/>
</dbReference>
<dbReference type="Pfam" id="PF00270">
    <property type="entry name" value="DEAD"/>
    <property type="match status" value="1"/>
</dbReference>
<dbReference type="Gene3D" id="3.40.50.11180">
    <property type="match status" value="1"/>
</dbReference>
<dbReference type="PROSITE" id="PS51194">
    <property type="entry name" value="HELICASE_CTER"/>
    <property type="match status" value="1"/>
</dbReference>
<comment type="subcellular location">
    <subcellularLocation>
        <location evidence="9">Cytoplasm</location>
    </subcellularLocation>
</comment>
<dbReference type="SMART" id="SM00487">
    <property type="entry name" value="DEXDc"/>
    <property type="match status" value="1"/>
</dbReference>
<keyword evidence="1 9" id="KW-0963">Cytoplasm</keyword>
<dbReference type="Pfam" id="PF03461">
    <property type="entry name" value="TRCF"/>
    <property type="match status" value="1"/>
</dbReference>
<dbReference type="Gene3D" id="2.40.10.170">
    <property type="match status" value="1"/>
</dbReference>
<keyword evidence="5 12" id="KW-0347">Helicase</keyword>
<dbReference type="AlphaFoldDB" id="A0A4Y8ZKP9"/>
<dbReference type="GO" id="GO:0016787">
    <property type="term" value="F:hydrolase activity"/>
    <property type="evidence" value="ECO:0007669"/>
    <property type="project" value="UniProtKB-KW"/>
</dbReference>
<keyword evidence="3 9" id="KW-0227">DNA damage</keyword>
<dbReference type="EMBL" id="SPDV01000068">
    <property type="protein sequence ID" value="TFI56581.1"/>
    <property type="molecule type" value="Genomic_DNA"/>
</dbReference>
<keyword evidence="6 9" id="KW-0067">ATP-binding</keyword>
<dbReference type="InterPro" id="IPR003711">
    <property type="entry name" value="CarD-like/TRCF_RID"/>
</dbReference>
<sequence>MADAGEASASAGAAGPPVTAAPLGPTVARLCDALAQGDIIAVAANEQRGEAIARAASALSDALVVWYPASDGLPGEAAAPALAGRRFAALAAVGGREREPVLLVTDAAAASFRVAPPEAYAAPPLRLAAGDAIEGEALAAQLEAIGYFPDDRVDEAGEFAVRGGAIDIFPADADAPVRIRVEGGRIVEIETYDPISQLGRDEMLDALTLRPAVEPPAGEASLFDHLPGAQVALDPDALERRDSSIALARESGGAEQMLTGGAWTRALAGRRRISLAANGEVPGSRFVESRWPDRAFLAAVRKAREAGDVVLLAGSARDLRFIARRMEKQAGEAPQPVARWHEVRAAAGGSLLSIVAELDRGWTESGLTVIAAADLLGSRAASEGPAAAIDPLAQGVAEFHVGDAVIHEEHGLAILRGVEPLASGGIESDAFRLEHAGGKMRLVPVEEGGKLWRYGADADAVTLDRLDGSSWQKRRGEIEATIATTARQLIALAEERERRSAPVLDPPVADYESFSAGFPYAETPDQLRAIEAVRADLASGRPMERLVVGDVGYGKTEVALRAAAVAALAGKQVAIVAPTTVLVRQHLEGFRKRFARLGIEVAGLSRLTPAAEARAVKKGLEDGSIRIVVGTRMVAGATFADLGLVVIDEEQRFGTADKAKLKSLAEGGHVLTLTATPIPRTLQTALVGLQDLSLITTPPARRVATRTEVASFADQTVRGALTRERRRGGQSFVVVPRIEDMAPMAEQLARLVPGLTVREAHGKMPAAEIDEAMVRFAAGDGDVLLATNIIEAGLDIPRANTMLVWRADLFGLAQLHQLRGRVGRGRVRGHFVLLTEAEAEIAPATLKRLRTMEALDQLGAGFAISARDLDLRGAGELLGEEQAGHVKLIGTGLYQHLLEQAIRTARGEEAEAWVPELNLGVSGRLPEAWIPEEDVRINLYVRLARLAGGGDADSVAEELDDRFGELPAEAERLLAIADLRRLARDAAIARVDAGPAAIALTPRRGFKGKTKGLEKKEGRLLLREASDADESRLEKVRALLETLVD</sequence>
<proteinExistence type="inferred from homology"/>
<gene>
    <name evidence="9" type="primary">mfd</name>
    <name evidence="12" type="ORF">E2493_19440</name>
</gene>
<dbReference type="GO" id="GO:0000716">
    <property type="term" value="P:transcription-coupled nucleotide-excision repair, DNA damage recognition"/>
    <property type="evidence" value="ECO:0007669"/>
    <property type="project" value="UniProtKB-UniRule"/>
</dbReference>
<dbReference type="GO" id="GO:0003684">
    <property type="term" value="F:damaged DNA binding"/>
    <property type="evidence" value="ECO:0007669"/>
    <property type="project" value="InterPro"/>
</dbReference>
<evidence type="ECO:0000313" key="13">
    <source>
        <dbReference type="Proteomes" id="UP000298213"/>
    </source>
</evidence>
<comment type="function">
    <text evidence="9">Couples transcription and DNA repair by recognizing RNA polymerase (RNAP) stalled at DNA lesions. Mediates ATP-dependent release of RNAP and its truncated transcript from the DNA, and recruitment of nucleotide excision repair machinery to the damaged site.</text>
</comment>
<dbReference type="PANTHER" id="PTHR47964">
    <property type="entry name" value="ATP-DEPENDENT DNA HELICASE HOMOLOG RECG, CHLOROPLASTIC"/>
    <property type="match status" value="1"/>
</dbReference>
<dbReference type="InterPro" id="IPR005118">
    <property type="entry name" value="TRCF_C"/>
</dbReference>
<dbReference type="SMART" id="SM00982">
    <property type="entry name" value="TRCF"/>
    <property type="match status" value="1"/>
</dbReference>
<dbReference type="SMART" id="SM00490">
    <property type="entry name" value="HELICc"/>
    <property type="match status" value="1"/>
</dbReference>
<keyword evidence="8 9" id="KW-0234">DNA repair</keyword>
<dbReference type="HAMAP" id="MF_00969">
    <property type="entry name" value="TRCF"/>
    <property type="match status" value="1"/>
</dbReference>
<dbReference type="InterPro" id="IPR027417">
    <property type="entry name" value="P-loop_NTPase"/>
</dbReference>
<evidence type="ECO:0000256" key="9">
    <source>
        <dbReference type="HAMAP-Rule" id="MF_00969"/>
    </source>
</evidence>
<comment type="similarity">
    <text evidence="9">In the N-terminal section; belongs to the UvrB family.</text>
</comment>
<comment type="caution">
    <text evidence="12">The sequence shown here is derived from an EMBL/GenBank/DDBJ whole genome shotgun (WGS) entry which is preliminary data.</text>
</comment>
<keyword evidence="13" id="KW-1185">Reference proteome</keyword>
<evidence type="ECO:0000259" key="11">
    <source>
        <dbReference type="PROSITE" id="PS51194"/>
    </source>
</evidence>
<dbReference type="InterPro" id="IPR001650">
    <property type="entry name" value="Helicase_C-like"/>
</dbReference>
<name>A0A4Y8ZKP9_9SPHN</name>
<evidence type="ECO:0000313" key="12">
    <source>
        <dbReference type="EMBL" id="TFI56581.1"/>
    </source>
</evidence>
<protein>
    <recommendedName>
        <fullName evidence="9">Transcription-repair-coupling factor</fullName>
        <shortName evidence="9">TRCF</shortName>
        <ecNumber evidence="9">3.6.4.-</ecNumber>
    </recommendedName>
</protein>
<evidence type="ECO:0000256" key="5">
    <source>
        <dbReference type="ARBA" id="ARBA00022806"/>
    </source>
</evidence>
<dbReference type="PROSITE" id="PS51192">
    <property type="entry name" value="HELICASE_ATP_BIND_1"/>
    <property type="match status" value="1"/>
</dbReference>
<dbReference type="GO" id="GO:0005524">
    <property type="term" value="F:ATP binding"/>
    <property type="evidence" value="ECO:0007669"/>
    <property type="project" value="UniProtKB-UniRule"/>
</dbReference>
<dbReference type="SMART" id="SM01058">
    <property type="entry name" value="CarD_TRCF"/>
    <property type="match status" value="1"/>
</dbReference>
<dbReference type="GO" id="GO:0003678">
    <property type="term" value="F:DNA helicase activity"/>
    <property type="evidence" value="ECO:0007669"/>
    <property type="project" value="TreeGrafter"/>
</dbReference>
<comment type="similarity">
    <text evidence="9">In the C-terminal section; belongs to the helicase family. RecG subfamily.</text>
</comment>
<keyword evidence="4 9" id="KW-0378">Hydrolase</keyword>
<dbReference type="InterPro" id="IPR037235">
    <property type="entry name" value="TRCF-like_C_D7"/>
</dbReference>
<dbReference type="Gene3D" id="3.40.50.300">
    <property type="entry name" value="P-loop containing nucleotide triphosphate hydrolases"/>
    <property type="match status" value="2"/>
</dbReference>
<dbReference type="SUPFAM" id="SSF52540">
    <property type="entry name" value="P-loop containing nucleoside triphosphate hydrolases"/>
    <property type="match status" value="3"/>
</dbReference>
<evidence type="ECO:0000259" key="10">
    <source>
        <dbReference type="PROSITE" id="PS51192"/>
    </source>
</evidence>
<reference evidence="12 13" key="1">
    <citation type="submission" date="2019-03" db="EMBL/GenBank/DDBJ databases">
        <title>Genome sequence of Sphingomonas sp. 17J27-24.</title>
        <authorList>
            <person name="Kim M."/>
            <person name="Maeng S."/>
            <person name="Sathiyaraj S."/>
        </authorList>
    </citation>
    <scope>NUCLEOTIDE SEQUENCE [LARGE SCALE GENOMIC DNA]</scope>
    <source>
        <strain evidence="12 13">17J27-24</strain>
    </source>
</reference>
<accession>A0A4Y8ZKP9</accession>
<dbReference type="Pfam" id="PF00271">
    <property type="entry name" value="Helicase_C"/>
    <property type="match status" value="1"/>
</dbReference>
<feature type="domain" description="Helicase ATP-binding" evidence="10">
    <location>
        <begin position="536"/>
        <end position="695"/>
    </location>
</feature>
<dbReference type="InterPro" id="IPR041471">
    <property type="entry name" value="UvrB_inter"/>
</dbReference>
<keyword evidence="7 9" id="KW-0238">DNA-binding</keyword>
<dbReference type="Pfam" id="PF02559">
    <property type="entry name" value="CarD_TRCF_RID"/>
    <property type="match status" value="1"/>
</dbReference>
<evidence type="ECO:0000256" key="6">
    <source>
        <dbReference type="ARBA" id="ARBA00022840"/>
    </source>
</evidence>
<evidence type="ECO:0000256" key="8">
    <source>
        <dbReference type="ARBA" id="ARBA00023204"/>
    </source>
</evidence>
<feature type="domain" description="Helicase C-terminal" evidence="11">
    <location>
        <begin position="716"/>
        <end position="870"/>
    </location>
</feature>
<keyword evidence="2 9" id="KW-0547">Nucleotide-binding</keyword>
<dbReference type="PANTHER" id="PTHR47964:SF1">
    <property type="entry name" value="ATP-DEPENDENT DNA HELICASE HOMOLOG RECG, CHLOROPLASTIC"/>
    <property type="match status" value="1"/>
</dbReference>
<dbReference type="InterPro" id="IPR036101">
    <property type="entry name" value="CarD-like/TRCF_RID_sf"/>
</dbReference>
<dbReference type="GO" id="GO:0005737">
    <property type="term" value="C:cytoplasm"/>
    <property type="evidence" value="ECO:0007669"/>
    <property type="project" value="UniProtKB-SubCell"/>
</dbReference>
<evidence type="ECO:0000256" key="1">
    <source>
        <dbReference type="ARBA" id="ARBA00022490"/>
    </source>
</evidence>
<dbReference type="OrthoDB" id="9804325at2"/>
<evidence type="ECO:0000256" key="7">
    <source>
        <dbReference type="ARBA" id="ARBA00023125"/>
    </source>
</evidence>
<dbReference type="RefSeq" id="WP_135090208.1">
    <property type="nucleotide sequence ID" value="NZ_SPDV01000068.1"/>
</dbReference>
<evidence type="ECO:0000256" key="2">
    <source>
        <dbReference type="ARBA" id="ARBA00022741"/>
    </source>
</evidence>
<evidence type="ECO:0000256" key="3">
    <source>
        <dbReference type="ARBA" id="ARBA00022763"/>
    </source>
</evidence>